<sequence>MKIKVNDISRAEMLEASYDIAFLALGYEPRCTYVSRLLDVDRVKETIIFAYSENLDSINRKESHSFFQKKWSGKEKFVDLAHSNVKEVYSVLNSLEMVSGECATKILIDYSAMSRNWYAAILNYFMRHSSENVIIDLVYSSAEYPISDDFYQFELGDIKILPGCEGSSITKSKKCAIFMLGFDSLGPQSFYNLLEPELSFGVIASPGALPDYENIALERNKEFIGHQLMNGNKLLRLPISSVSTTFEELCQLIQPLRNDYNISLIQFGPKPHIIASTLAGIFFDNVSCIYSEYNRSKPFEVVHNGDLVIARLDIKGNEA</sequence>
<reference evidence="1" key="1">
    <citation type="submission" date="2023-11" db="EMBL/GenBank/DDBJ databases">
        <title>Scandinavium wanjuensis sp. nov., isolated from lettuce South Korea.</title>
        <authorList>
            <person name="Park J."/>
            <person name="Park S."/>
            <person name="Oh K.K."/>
            <person name="Cho G.S."/>
            <person name="Franz C.M.A.P."/>
        </authorList>
    </citation>
    <scope>NUCLEOTIDE SEQUENCE</scope>
    <source>
        <strain evidence="1">V105_12</strain>
    </source>
</reference>
<gene>
    <name evidence="1" type="ORF">SIL20_03980</name>
</gene>
<evidence type="ECO:0000313" key="1">
    <source>
        <dbReference type="EMBL" id="MDX6030673.1"/>
    </source>
</evidence>
<name>A0AAJ2VTC9_9ENTR</name>
<accession>A0AAJ2VTC9</accession>
<comment type="caution">
    <text evidence="1">The sequence shown here is derived from an EMBL/GenBank/DDBJ whole genome shotgun (WGS) entry which is preliminary data.</text>
</comment>
<dbReference type="EMBL" id="JAWXRC010000018">
    <property type="protein sequence ID" value="MDX6030673.1"/>
    <property type="molecule type" value="Genomic_DNA"/>
</dbReference>
<dbReference type="RefSeq" id="WP_319627269.1">
    <property type="nucleotide sequence ID" value="NZ_JAWXRB010000002.1"/>
</dbReference>
<proteinExistence type="predicted"/>
<dbReference type="AlphaFoldDB" id="A0AAJ2VTC9"/>
<organism evidence="1 2">
    <name type="scientific">Scandinavium lactucae</name>
    <dbReference type="NCBI Taxonomy" id="3095028"/>
    <lineage>
        <taxon>Bacteria</taxon>
        <taxon>Pseudomonadati</taxon>
        <taxon>Pseudomonadota</taxon>
        <taxon>Gammaproteobacteria</taxon>
        <taxon>Enterobacterales</taxon>
        <taxon>Enterobacteriaceae</taxon>
        <taxon>Scandinavium</taxon>
    </lineage>
</organism>
<evidence type="ECO:0000313" key="2">
    <source>
        <dbReference type="Proteomes" id="UP001282336"/>
    </source>
</evidence>
<dbReference type="Proteomes" id="UP001282336">
    <property type="component" value="Unassembled WGS sequence"/>
</dbReference>
<protein>
    <submittedName>
        <fullName evidence="1">Uncharacterized protein</fullName>
    </submittedName>
</protein>